<dbReference type="Proteomes" id="UP000694850">
    <property type="component" value="Unplaced"/>
</dbReference>
<gene>
    <name evidence="20" type="primary">CARD8</name>
</gene>
<comment type="function">
    <text evidence="12">Regulatory part that prevents formation of the CARD8 inflammasome: in absence of pathogens and other damage-associated signals, interacts with the C-terminal part of CARD8 (Caspase recruitment domain-containing protein 8, C-terminus), preventing activation of the CARD8 inflammasome. In response to pathogen-associated signals, this part is ubiquitinated by the N-end rule pathway and degraded by the proteasome, releasing the cleaved C-terminal part of the protein, which polymerizes and forms the CARD8 inflammasome.</text>
</comment>
<keyword evidence="7" id="KW-0832">Ubl conjugation</keyword>
<dbReference type="GO" id="GO:0042981">
    <property type="term" value="P:regulation of apoptotic process"/>
    <property type="evidence" value="ECO:0007669"/>
    <property type="project" value="InterPro"/>
</dbReference>
<evidence type="ECO:0000256" key="13">
    <source>
        <dbReference type="ARBA" id="ARBA00056714"/>
    </source>
</evidence>
<dbReference type="InterPro" id="IPR051249">
    <property type="entry name" value="NLRP_Inflammasome"/>
</dbReference>
<keyword evidence="19" id="KW-1185">Reference proteome</keyword>
<evidence type="ECO:0000256" key="3">
    <source>
        <dbReference type="ARBA" id="ARBA00022490"/>
    </source>
</evidence>
<keyword evidence="6" id="KW-0378">Hydrolase</keyword>
<feature type="non-terminal residue" evidence="20">
    <location>
        <position position="1"/>
    </location>
</feature>
<sequence>KTDSSSYQFWGPDGNVAIDLIDGNLNTYSVHFPTAGWYLWPATGVAFGVRTAVTVKIAYASWRKHLAQQQDESWLTAGPLFDIIVDPEGAISKMHLPHFISLQLDEVDISWFQVAHFTDEGMVLEQPAQVEPFYAVLENPTFTLRGMLLRLFSGTHLSVPITSTTLLYYHLHPEDIKFHVYLIPSDSLLTKAIDEEEARFHGVRLQTSPPLEPLNFGSRYILSGSAHLEIVNQELKLSYRSPEEIQPFSKVYAGQMKEPIHLEITDKRLGNLVWETLVKPVDLHVGDALASPTFSGAAFVKEHYRQLQARMWCLGGVLDDLQDREVLSEDEKELVEQEQTRQKKNKTLLSLVEKKGDQALELLYWSLSTRDPYLMSYLRQAGLSLTR</sequence>
<evidence type="ECO:0000256" key="17">
    <source>
        <dbReference type="ARBA" id="ARBA00064718"/>
    </source>
</evidence>
<evidence type="ECO:0000256" key="9">
    <source>
        <dbReference type="ARBA" id="ARBA00023198"/>
    </source>
</evidence>
<evidence type="ECO:0000256" key="8">
    <source>
        <dbReference type="ARBA" id="ARBA00022859"/>
    </source>
</evidence>
<comment type="function">
    <text evidence="13">Constitutes the active part of the CARD8 inflammasome. In absence of pathogens and other damage-associated signals, interacts with the N-terminal part of CARD8 (Caspase recruitment domain-containing protein 8, N-terminus), preventing activation of the CARD8 inflammasome. In response to pathogen-associated signals, the N-terminal part of CARD8 is degraded by the proteasome, releasing this form, which polymerizes to form the CARD8 inflammasome complex: the CARD8 inflammasome complex then directly recruits pro-caspase-1 (proCASP1) and promotes caspase-1 (CASP1) activation, leading to gasdermin-D (GSDMD) cleavage and subsequent pyroptosis.</text>
</comment>
<comment type="subunit">
    <text evidence="17">Interacts with the N-terminal part of CARD8 (Caspase recruitment domain-containing protein 8, N-terminus) in absence of pathogens and other damage-associated signals. Homomultimer; forms the CARD8 inflammasome polymeric complex, a filament composed of homopolymers of this form in response to pathogens and other damage-associated signals. The CARD8 inflammasome polymeric complex directly recruits pro-caspase-1 (proCASP1) independently of PYCARD/ASC. Interacts (via CARD domain) with CASP1 (via CARD domain); leading to CASP1 activation.</text>
</comment>
<dbReference type="InterPro" id="IPR001315">
    <property type="entry name" value="CARD"/>
</dbReference>
<protein>
    <recommendedName>
        <fullName evidence="18">Caspase recruitment domain-containing protein 8</fullName>
    </recommendedName>
</protein>
<evidence type="ECO:0000256" key="5">
    <source>
        <dbReference type="ARBA" id="ARBA00022670"/>
    </source>
</evidence>
<reference evidence="20" key="1">
    <citation type="submission" date="2025-08" db="UniProtKB">
        <authorList>
            <consortium name="RefSeq"/>
        </authorList>
    </citation>
    <scope>IDENTIFICATION</scope>
</reference>
<dbReference type="FunFam" id="1.10.533.10:FF:000090">
    <property type="entry name" value="Caspase recruitment domain family member 8"/>
    <property type="match status" value="1"/>
</dbReference>
<dbReference type="GeneID" id="103198817"/>
<evidence type="ECO:0000256" key="11">
    <source>
        <dbReference type="ARBA" id="ARBA00023242"/>
    </source>
</evidence>
<accession>A0A8B7A4Y3</accession>
<dbReference type="OrthoDB" id="428577at2759"/>
<keyword evidence="10" id="KW-1271">Inflammasome</keyword>
<comment type="subunit">
    <text evidence="15">Interacts with DPP9; leading to inhibit activation of the inflammasome. DPP9 acts via formation of a ternary complex, composed of a DPP9 homodimer, one full-length CARD8 protein, and one cleaved C-terminus of CARD8 (Caspase recruitment domain-containing protein 8, C-terminus). Interacts with DPP8; leading to inhibit activation of the inflammasome, probably via formation of a ternary complex with DPP8. Interacts with NLRP3. Interacts with IKBKG/NEMO. Interacts with DRAL. Binds to caspase-1 (CASP1), CARD16/pseudo-ICE and CARD18/ICEBERG. Interacts with NLRP2 (via NACHT domain).</text>
</comment>
<evidence type="ECO:0000313" key="20">
    <source>
        <dbReference type="RefSeq" id="XP_007941216.2"/>
    </source>
</evidence>
<dbReference type="GO" id="GO:0008233">
    <property type="term" value="F:peptidase activity"/>
    <property type="evidence" value="ECO:0007669"/>
    <property type="project" value="UniProtKB-KW"/>
</dbReference>
<dbReference type="CTD" id="22900"/>
<evidence type="ECO:0000256" key="4">
    <source>
        <dbReference type="ARBA" id="ARBA00022588"/>
    </source>
</evidence>
<dbReference type="CDD" id="cd01671">
    <property type="entry name" value="CARD"/>
    <property type="match status" value="1"/>
</dbReference>
<dbReference type="SUPFAM" id="SSF47986">
    <property type="entry name" value="DEATH domain"/>
    <property type="match status" value="1"/>
</dbReference>
<dbReference type="GO" id="GO:0006508">
    <property type="term" value="P:proteolysis"/>
    <property type="evidence" value="ECO:0007669"/>
    <property type="project" value="UniProtKB-KW"/>
</dbReference>
<keyword evidence="9" id="KW-0395">Inflammatory response</keyword>
<dbReference type="GO" id="GO:0072559">
    <property type="term" value="C:NLRP3 inflammasome complex"/>
    <property type="evidence" value="ECO:0007669"/>
    <property type="project" value="TreeGrafter"/>
</dbReference>
<evidence type="ECO:0000256" key="6">
    <source>
        <dbReference type="ARBA" id="ARBA00022801"/>
    </source>
</evidence>
<evidence type="ECO:0000313" key="19">
    <source>
        <dbReference type="Proteomes" id="UP000694850"/>
    </source>
</evidence>
<dbReference type="Pfam" id="PF00619">
    <property type="entry name" value="CARD"/>
    <property type="match status" value="1"/>
</dbReference>
<keyword evidence="4" id="KW-0399">Innate immunity</keyword>
<comment type="function">
    <text evidence="14">Constitutes the precursor of the CARD8 inflammasome, which mediates autoproteolytic processing within the FIIND domain to generate the N-terminal and C-terminal parts, which are associated non-covalently in absence of pathogens and other damage-associated signals.</text>
</comment>
<dbReference type="GO" id="GO:0043122">
    <property type="term" value="P:regulation of canonical NF-kappaB signal transduction"/>
    <property type="evidence" value="ECO:0007669"/>
    <property type="project" value="TreeGrafter"/>
</dbReference>
<dbReference type="PROSITE" id="PS50209">
    <property type="entry name" value="CARD"/>
    <property type="match status" value="1"/>
</dbReference>
<dbReference type="InterPro" id="IPR025307">
    <property type="entry name" value="FIIND_dom"/>
</dbReference>
<evidence type="ECO:0000256" key="10">
    <source>
        <dbReference type="ARBA" id="ARBA00023233"/>
    </source>
</evidence>
<dbReference type="GO" id="GO:0045087">
    <property type="term" value="P:innate immune response"/>
    <property type="evidence" value="ECO:0007669"/>
    <property type="project" value="UniProtKB-KW"/>
</dbReference>
<comment type="subunit">
    <text evidence="16">Interacts with the C-terminal part of CARD8 (Caspase recruitment domain-containing protein 8, C-terminus) in absence of pathogens and other damage-associated signals.</text>
</comment>
<name>A0A8B7A4Y3_ORYAF</name>
<proteinExistence type="predicted"/>
<organism evidence="19 20">
    <name type="scientific">Orycteropus afer afer</name>
    <dbReference type="NCBI Taxonomy" id="1230840"/>
    <lineage>
        <taxon>Eukaryota</taxon>
        <taxon>Metazoa</taxon>
        <taxon>Chordata</taxon>
        <taxon>Craniata</taxon>
        <taxon>Vertebrata</taxon>
        <taxon>Euteleostomi</taxon>
        <taxon>Mammalia</taxon>
        <taxon>Eutheria</taxon>
        <taxon>Afrotheria</taxon>
        <taxon>Tubulidentata</taxon>
        <taxon>Orycteropodidae</taxon>
        <taxon>Orycteropus</taxon>
    </lineage>
</organism>
<dbReference type="PANTHER" id="PTHR46985">
    <property type="entry name" value="NACHT, LRR AND PYD DOMAINS-CONTAINING PROTEIN 1"/>
    <property type="match status" value="1"/>
</dbReference>
<evidence type="ECO:0000256" key="14">
    <source>
        <dbReference type="ARBA" id="ARBA00060341"/>
    </source>
</evidence>
<dbReference type="PANTHER" id="PTHR46985:SF4">
    <property type="entry name" value="CASPASE RECRUITMENT DOMAIN-CONTAINING PROTEIN 8"/>
    <property type="match status" value="1"/>
</dbReference>
<dbReference type="PROSITE" id="PS51830">
    <property type="entry name" value="FIIND"/>
    <property type="match status" value="1"/>
</dbReference>
<evidence type="ECO:0000256" key="16">
    <source>
        <dbReference type="ARBA" id="ARBA00064564"/>
    </source>
</evidence>
<dbReference type="RefSeq" id="XP_007941216.2">
    <property type="nucleotide sequence ID" value="XM_007943025.2"/>
</dbReference>
<evidence type="ECO:0000256" key="1">
    <source>
        <dbReference type="ARBA" id="ARBA00004110"/>
    </source>
</evidence>
<dbReference type="GO" id="GO:0005634">
    <property type="term" value="C:nucleus"/>
    <property type="evidence" value="ECO:0007669"/>
    <property type="project" value="UniProtKB-SubCell"/>
</dbReference>
<dbReference type="GO" id="GO:0006954">
    <property type="term" value="P:inflammatory response"/>
    <property type="evidence" value="ECO:0007669"/>
    <property type="project" value="UniProtKB-KW"/>
</dbReference>
<dbReference type="GO" id="GO:0008656">
    <property type="term" value="F:cysteine-type endopeptidase activator activity involved in apoptotic process"/>
    <property type="evidence" value="ECO:0007669"/>
    <property type="project" value="TreeGrafter"/>
</dbReference>
<evidence type="ECO:0000256" key="18">
    <source>
        <dbReference type="ARBA" id="ARBA00072285"/>
    </source>
</evidence>
<keyword evidence="5" id="KW-0645">Protease</keyword>
<evidence type="ECO:0000256" key="2">
    <source>
        <dbReference type="ARBA" id="ARBA00004123"/>
    </source>
</evidence>
<dbReference type="Pfam" id="PF23679">
    <property type="entry name" value="UPA-FIIND"/>
    <property type="match status" value="1"/>
</dbReference>
<comment type="subcellular location">
    <subcellularLocation>
        <location evidence="1">Inflammasome</location>
    </subcellularLocation>
    <subcellularLocation>
        <location evidence="2">Nucleus</location>
    </subcellularLocation>
</comment>
<dbReference type="InterPro" id="IPR011029">
    <property type="entry name" value="DEATH-like_dom_sf"/>
</dbReference>
<dbReference type="Gene3D" id="1.10.533.10">
    <property type="entry name" value="Death Domain, Fas"/>
    <property type="match status" value="1"/>
</dbReference>
<dbReference type="Pfam" id="PF13553">
    <property type="entry name" value="FIIND"/>
    <property type="match status" value="1"/>
</dbReference>
<evidence type="ECO:0000256" key="15">
    <source>
        <dbReference type="ARBA" id="ARBA00061901"/>
    </source>
</evidence>
<keyword evidence="3" id="KW-0963">Cytoplasm</keyword>
<keyword evidence="11" id="KW-0539">Nucleus</keyword>
<evidence type="ECO:0000256" key="12">
    <source>
        <dbReference type="ARBA" id="ARBA00053489"/>
    </source>
</evidence>
<keyword evidence="8" id="KW-0391">Immunity</keyword>
<evidence type="ECO:0000256" key="7">
    <source>
        <dbReference type="ARBA" id="ARBA00022843"/>
    </source>
</evidence>